<dbReference type="AlphaFoldDB" id="W0V919"/>
<dbReference type="STRING" id="1349767.GJA_3150"/>
<dbReference type="KEGG" id="jag:GJA_3150"/>
<reference evidence="1 2" key="1">
    <citation type="journal article" date="2015" name="Genome Announc.">
        <title>Genome Sequence of Mushroom Soft-Rot Pathogen Janthinobacterium agaricidamnosum.</title>
        <authorList>
            <person name="Graupner K."/>
            <person name="Lackner G."/>
            <person name="Hertweck C."/>
        </authorList>
    </citation>
    <scope>NUCLEOTIDE SEQUENCE [LARGE SCALE GENOMIC DNA]</scope>
    <source>
        <strain evidence="2">NBRC 102515 / DSM 9628</strain>
    </source>
</reference>
<protein>
    <submittedName>
        <fullName evidence="1">Uncharacterized protein</fullName>
    </submittedName>
</protein>
<organism evidence="1 2">
    <name type="scientific">Janthinobacterium agaricidamnosum NBRC 102515 = DSM 9628</name>
    <dbReference type="NCBI Taxonomy" id="1349767"/>
    <lineage>
        <taxon>Bacteria</taxon>
        <taxon>Pseudomonadati</taxon>
        <taxon>Pseudomonadota</taxon>
        <taxon>Betaproteobacteria</taxon>
        <taxon>Burkholderiales</taxon>
        <taxon>Oxalobacteraceae</taxon>
        <taxon>Janthinobacterium</taxon>
    </lineage>
</organism>
<dbReference type="HOGENOM" id="CLU_3344597_0_0_4"/>
<dbReference type="Proteomes" id="UP000027604">
    <property type="component" value="Chromosome I"/>
</dbReference>
<evidence type="ECO:0000313" key="2">
    <source>
        <dbReference type="Proteomes" id="UP000027604"/>
    </source>
</evidence>
<sequence length="37" mass="4307">MEKAVDQEMGARKEESSLMLRYGLQAMRFNVCLKSKK</sequence>
<accession>W0V919</accession>
<proteinExistence type="predicted"/>
<dbReference type="EMBL" id="HG322949">
    <property type="protein sequence ID" value="CDG83772.1"/>
    <property type="molecule type" value="Genomic_DNA"/>
</dbReference>
<gene>
    <name evidence="1" type="ORF">GJA_3150</name>
</gene>
<keyword evidence="2" id="KW-1185">Reference proteome</keyword>
<evidence type="ECO:0000313" key="1">
    <source>
        <dbReference type="EMBL" id="CDG83772.1"/>
    </source>
</evidence>
<name>W0V919_9BURK</name>